<dbReference type="RefSeq" id="WP_378153134.1">
    <property type="nucleotide sequence ID" value="NZ_JBHSEC010000005.1"/>
</dbReference>
<comment type="catalytic activity">
    <reaction evidence="3">
        <text>dTTP + H2O = dTMP + diphosphate + H(+)</text>
        <dbReference type="Rhea" id="RHEA:28534"/>
        <dbReference type="ChEBI" id="CHEBI:15377"/>
        <dbReference type="ChEBI" id="CHEBI:15378"/>
        <dbReference type="ChEBI" id="CHEBI:33019"/>
        <dbReference type="ChEBI" id="CHEBI:37568"/>
        <dbReference type="ChEBI" id="CHEBI:63528"/>
        <dbReference type="EC" id="3.6.1.9"/>
    </reaction>
</comment>
<comment type="caution">
    <text evidence="4">The sequence shown here is derived from an EMBL/GenBank/DDBJ whole genome shotgun (WGS) entry which is preliminary data.</text>
</comment>
<dbReference type="InterPro" id="IPR029001">
    <property type="entry name" value="ITPase-like_fam"/>
</dbReference>
<dbReference type="Proteomes" id="UP001595817">
    <property type="component" value="Unassembled WGS sequence"/>
</dbReference>
<comment type="catalytic activity">
    <reaction evidence="3">
        <text>UTP + H2O = UMP + diphosphate + H(+)</text>
        <dbReference type="Rhea" id="RHEA:29395"/>
        <dbReference type="ChEBI" id="CHEBI:15377"/>
        <dbReference type="ChEBI" id="CHEBI:15378"/>
        <dbReference type="ChEBI" id="CHEBI:33019"/>
        <dbReference type="ChEBI" id="CHEBI:46398"/>
        <dbReference type="ChEBI" id="CHEBI:57865"/>
        <dbReference type="EC" id="3.6.1.9"/>
    </reaction>
</comment>
<keyword evidence="5" id="KW-1185">Reference proteome</keyword>
<dbReference type="SUPFAM" id="SSF52972">
    <property type="entry name" value="ITPase-like"/>
    <property type="match status" value="1"/>
</dbReference>
<dbReference type="InterPro" id="IPR003697">
    <property type="entry name" value="Maf-like"/>
</dbReference>
<dbReference type="GO" id="GO:0016787">
    <property type="term" value="F:hydrolase activity"/>
    <property type="evidence" value="ECO:0007669"/>
    <property type="project" value="UniProtKB-KW"/>
</dbReference>
<name>A0ABV8X725_9LACT</name>
<feature type="active site" description="Proton acceptor" evidence="3">
    <location>
        <position position="74"/>
    </location>
</feature>
<dbReference type="NCBIfam" id="TIGR00172">
    <property type="entry name" value="maf"/>
    <property type="match status" value="1"/>
</dbReference>
<proteinExistence type="inferred from homology"/>
<feature type="site" description="Important for substrate specificity" evidence="3">
    <location>
        <position position="17"/>
    </location>
</feature>
<comment type="subcellular location">
    <subcellularLocation>
        <location evidence="3">Cytoplasm</location>
    </subcellularLocation>
</comment>
<keyword evidence="3" id="KW-0546">Nucleotide metabolism</keyword>
<dbReference type="EC" id="3.6.1.9" evidence="3"/>
<dbReference type="Gene3D" id="3.90.950.10">
    <property type="match status" value="1"/>
</dbReference>
<comment type="similarity">
    <text evidence="3">Belongs to the Maf family. YhdE subfamily.</text>
</comment>
<reference evidence="5" key="1">
    <citation type="journal article" date="2019" name="Int. J. Syst. Evol. Microbiol.">
        <title>The Global Catalogue of Microorganisms (GCM) 10K type strain sequencing project: providing services to taxonomists for standard genome sequencing and annotation.</title>
        <authorList>
            <consortium name="The Broad Institute Genomics Platform"/>
            <consortium name="The Broad Institute Genome Sequencing Center for Infectious Disease"/>
            <person name="Wu L."/>
            <person name="Ma J."/>
        </authorList>
    </citation>
    <scope>NUCLEOTIDE SEQUENCE [LARGE SCALE GENOMIC DNA]</scope>
    <source>
        <strain evidence="5">CCUG 59778</strain>
    </source>
</reference>
<comment type="cofactor">
    <cofactor evidence="1 3">
        <name>a divalent metal cation</name>
        <dbReference type="ChEBI" id="CHEBI:60240"/>
    </cofactor>
</comment>
<evidence type="ECO:0000256" key="3">
    <source>
        <dbReference type="HAMAP-Rule" id="MF_00528"/>
    </source>
</evidence>
<organism evidence="4 5">
    <name type="scientific">Chungangia koreensis</name>
    <dbReference type="NCBI Taxonomy" id="752657"/>
    <lineage>
        <taxon>Bacteria</taxon>
        <taxon>Bacillati</taxon>
        <taxon>Bacillota</taxon>
        <taxon>Bacilli</taxon>
        <taxon>Lactobacillales</taxon>
        <taxon>Chungangia</taxon>
    </lineage>
</organism>
<dbReference type="PANTHER" id="PTHR43213:SF5">
    <property type="entry name" value="BIFUNCTIONAL DTTP_UTP PYROPHOSPHATASE_METHYLTRANSFERASE PROTEIN-RELATED"/>
    <property type="match status" value="1"/>
</dbReference>
<evidence type="ECO:0000256" key="2">
    <source>
        <dbReference type="ARBA" id="ARBA00022801"/>
    </source>
</evidence>
<sequence length="203" mass="22374">MKFRLNNKLVLASSSPRRFELLSQLGVPFNTDKSEVPETTVSEMQPTEFVQRLALEKAEDVYSRNVDSLIIGADTIVTFEGQILHKPKNAEQAKDYLKRLSGQTHQVHTGVAFKSSQLTETIVSTTYVTFKEIPEQLMDAYIESGDPFDKAGGYGIQTLGGLFVESIEGDYNTVVGLPLASVFTYLYDKGLIQITKGGGEDPA</sequence>
<comment type="function">
    <text evidence="3">Nucleoside triphosphate pyrophosphatase that hydrolyzes dTTP and UTP. May have a dual role in cell division arrest and in preventing the incorporation of modified nucleotides into cellular nucleic acids.</text>
</comment>
<evidence type="ECO:0000256" key="1">
    <source>
        <dbReference type="ARBA" id="ARBA00001968"/>
    </source>
</evidence>
<accession>A0ABV8X725</accession>
<gene>
    <name evidence="4" type="ORF">ACFOZY_05520</name>
</gene>
<dbReference type="EMBL" id="JBHSEC010000005">
    <property type="protein sequence ID" value="MFC4409895.1"/>
    <property type="molecule type" value="Genomic_DNA"/>
</dbReference>
<dbReference type="Pfam" id="PF02545">
    <property type="entry name" value="Maf"/>
    <property type="match status" value="1"/>
</dbReference>
<dbReference type="CDD" id="cd00555">
    <property type="entry name" value="Maf"/>
    <property type="match status" value="1"/>
</dbReference>
<keyword evidence="2 3" id="KW-0378">Hydrolase</keyword>
<protein>
    <recommendedName>
        <fullName evidence="3">dTTP/UTP pyrophosphatase</fullName>
        <shortName evidence="3">dTTPase/UTPase</shortName>
        <ecNumber evidence="3">3.6.1.9</ecNumber>
    </recommendedName>
    <alternativeName>
        <fullName evidence="3">Nucleoside triphosphate pyrophosphatase</fullName>
    </alternativeName>
    <alternativeName>
        <fullName evidence="3">Nucleotide pyrophosphatase</fullName>
        <shortName evidence="3">Nucleotide PPase</shortName>
    </alternativeName>
</protein>
<evidence type="ECO:0000313" key="4">
    <source>
        <dbReference type="EMBL" id="MFC4409895.1"/>
    </source>
</evidence>
<feature type="site" description="Important for substrate specificity" evidence="3">
    <location>
        <position position="75"/>
    </location>
</feature>
<feature type="site" description="Important for substrate specificity" evidence="3">
    <location>
        <position position="157"/>
    </location>
</feature>
<evidence type="ECO:0000313" key="5">
    <source>
        <dbReference type="Proteomes" id="UP001595817"/>
    </source>
</evidence>
<dbReference type="PANTHER" id="PTHR43213">
    <property type="entry name" value="BIFUNCTIONAL DTTP/UTP PYROPHOSPHATASE/METHYLTRANSFERASE PROTEIN-RELATED"/>
    <property type="match status" value="1"/>
</dbReference>
<dbReference type="HAMAP" id="MF_00528">
    <property type="entry name" value="Maf"/>
    <property type="match status" value="1"/>
</dbReference>
<keyword evidence="3" id="KW-0963">Cytoplasm</keyword>
<comment type="caution">
    <text evidence="3">Lacks conserved residue(s) required for the propagation of feature annotation.</text>
</comment>
<dbReference type="PIRSF" id="PIRSF006305">
    <property type="entry name" value="Maf"/>
    <property type="match status" value="1"/>
</dbReference>